<feature type="region of interest" description="Disordered" evidence="1">
    <location>
        <begin position="1"/>
        <end position="58"/>
    </location>
</feature>
<name>A0A9W6XUQ0_9STRA</name>
<gene>
    <name evidence="2" type="ORF">Pfra01_001789000</name>
</gene>
<proteinExistence type="predicted"/>
<dbReference type="AlphaFoldDB" id="A0A9W6XUQ0"/>
<accession>A0A9W6XUQ0</accession>
<keyword evidence="3" id="KW-1185">Reference proteome</keyword>
<dbReference type="Proteomes" id="UP001165121">
    <property type="component" value="Unassembled WGS sequence"/>
</dbReference>
<evidence type="ECO:0000256" key="1">
    <source>
        <dbReference type="SAM" id="MobiDB-lite"/>
    </source>
</evidence>
<comment type="caution">
    <text evidence="2">The sequence shown here is derived from an EMBL/GenBank/DDBJ whole genome shotgun (WGS) entry which is preliminary data.</text>
</comment>
<feature type="compositionally biased region" description="Low complexity" evidence="1">
    <location>
        <begin position="131"/>
        <end position="143"/>
    </location>
</feature>
<protein>
    <submittedName>
        <fullName evidence="2">Unnamed protein product</fullName>
    </submittedName>
</protein>
<dbReference type="EMBL" id="BSXT01002150">
    <property type="protein sequence ID" value="GMF47417.1"/>
    <property type="molecule type" value="Genomic_DNA"/>
</dbReference>
<organism evidence="2 3">
    <name type="scientific">Phytophthora fragariaefolia</name>
    <dbReference type="NCBI Taxonomy" id="1490495"/>
    <lineage>
        <taxon>Eukaryota</taxon>
        <taxon>Sar</taxon>
        <taxon>Stramenopiles</taxon>
        <taxon>Oomycota</taxon>
        <taxon>Peronosporomycetes</taxon>
        <taxon>Peronosporales</taxon>
        <taxon>Peronosporaceae</taxon>
        <taxon>Phytophthora</taxon>
    </lineage>
</organism>
<dbReference type="OrthoDB" id="129587at2759"/>
<evidence type="ECO:0000313" key="3">
    <source>
        <dbReference type="Proteomes" id="UP001165121"/>
    </source>
</evidence>
<reference evidence="2" key="1">
    <citation type="submission" date="2023-04" db="EMBL/GenBank/DDBJ databases">
        <title>Phytophthora fragariaefolia NBRC 109709.</title>
        <authorList>
            <person name="Ichikawa N."/>
            <person name="Sato H."/>
            <person name="Tonouchi N."/>
        </authorList>
    </citation>
    <scope>NUCLEOTIDE SEQUENCE</scope>
    <source>
        <strain evidence="2">NBRC 109709</strain>
    </source>
</reference>
<feature type="region of interest" description="Disordered" evidence="1">
    <location>
        <begin position="126"/>
        <end position="198"/>
    </location>
</feature>
<sequence>MTQATHEASGDGAQAPAPVPPVTSRARTGMVDDPGEMSTAQVREMDEGNPTGADAPVTGDNVGELMALLHGLADQLERLEESQTKLTWERARQGGCARSSSRRRPWTPACSHLRWYAAPVCTLTHSGGRGSPRTTPRRPVLTPQYFGLQRPGYGPPESNLQRIYAEPHAPQPPPGTTPAQPAHQGNQATRFPDSRQKMLAIQPFDDKELYVGLGPGFLEW</sequence>
<evidence type="ECO:0000313" key="2">
    <source>
        <dbReference type="EMBL" id="GMF47417.1"/>
    </source>
</evidence>